<evidence type="ECO:0000256" key="1">
    <source>
        <dbReference type="SAM" id="MobiDB-lite"/>
    </source>
</evidence>
<evidence type="ECO:0000313" key="2">
    <source>
        <dbReference type="EMBL" id="KAJ7373289.1"/>
    </source>
</evidence>
<proteinExistence type="predicted"/>
<feature type="compositionally biased region" description="Basic and acidic residues" evidence="1">
    <location>
        <begin position="71"/>
        <end position="83"/>
    </location>
</feature>
<accession>A0A9X0CTW9</accession>
<feature type="region of interest" description="Disordered" evidence="1">
    <location>
        <begin position="154"/>
        <end position="179"/>
    </location>
</feature>
<comment type="caution">
    <text evidence="2">The sequence shown here is derived from an EMBL/GenBank/DDBJ whole genome shotgun (WGS) entry which is preliminary data.</text>
</comment>
<name>A0A9X0CTW9_9CNID</name>
<protein>
    <recommendedName>
        <fullName evidence="4">C2H2-type domain-containing protein</fullName>
    </recommendedName>
</protein>
<keyword evidence="3" id="KW-1185">Reference proteome</keyword>
<evidence type="ECO:0008006" key="4">
    <source>
        <dbReference type="Google" id="ProtNLM"/>
    </source>
</evidence>
<sequence>MKYSYNRECREVKAQEQTDVGPSTTLNGGQIDHLWTKSSSDTGTSTDVDLTKGMQKAPLIGKNKTTPMASEKQDQERSQETDNNRYTNDSLIKCPEYGASFLRAGNLDKHKESKVCIKRQKSKRALAVGQNILRYDKMLNSSLQRAKRYKHQTTNKSDAAVNLQSKTKVSGTKSYMEQH</sequence>
<dbReference type="EMBL" id="MU826831">
    <property type="protein sequence ID" value="KAJ7373289.1"/>
    <property type="molecule type" value="Genomic_DNA"/>
</dbReference>
<gene>
    <name evidence="2" type="ORF">OS493_012880</name>
</gene>
<organism evidence="2 3">
    <name type="scientific">Desmophyllum pertusum</name>
    <dbReference type="NCBI Taxonomy" id="174260"/>
    <lineage>
        <taxon>Eukaryota</taxon>
        <taxon>Metazoa</taxon>
        <taxon>Cnidaria</taxon>
        <taxon>Anthozoa</taxon>
        <taxon>Hexacorallia</taxon>
        <taxon>Scleractinia</taxon>
        <taxon>Caryophylliina</taxon>
        <taxon>Caryophylliidae</taxon>
        <taxon>Desmophyllum</taxon>
    </lineage>
</organism>
<dbReference type="AlphaFoldDB" id="A0A9X0CTW9"/>
<feature type="compositionally biased region" description="Polar residues" evidence="1">
    <location>
        <begin position="17"/>
        <end position="28"/>
    </location>
</feature>
<reference evidence="2" key="1">
    <citation type="submission" date="2023-01" db="EMBL/GenBank/DDBJ databases">
        <title>Genome assembly of the deep-sea coral Lophelia pertusa.</title>
        <authorList>
            <person name="Herrera S."/>
            <person name="Cordes E."/>
        </authorList>
    </citation>
    <scope>NUCLEOTIDE SEQUENCE</scope>
    <source>
        <strain evidence="2">USNM1676648</strain>
        <tissue evidence="2">Polyp</tissue>
    </source>
</reference>
<evidence type="ECO:0000313" key="3">
    <source>
        <dbReference type="Proteomes" id="UP001163046"/>
    </source>
</evidence>
<feature type="region of interest" description="Disordered" evidence="1">
    <location>
        <begin position="1"/>
        <end position="89"/>
    </location>
</feature>
<feature type="compositionally biased region" description="Low complexity" evidence="1">
    <location>
        <begin position="36"/>
        <end position="48"/>
    </location>
</feature>
<dbReference type="Proteomes" id="UP001163046">
    <property type="component" value="Unassembled WGS sequence"/>
</dbReference>
<feature type="compositionally biased region" description="Basic and acidic residues" evidence="1">
    <location>
        <begin position="1"/>
        <end position="16"/>
    </location>
</feature>